<evidence type="ECO:0000256" key="1">
    <source>
        <dbReference type="ARBA" id="ARBA00006407"/>
    </source>
</evidence>
<evidence type="ECO:0000256" key="2">
    <source>
        <dbReference type="ARBA" id="ARBA00006436"/>
    </source>
</evidence>
<dbReference type="Pfam" id="PF03981">
    <property type="entry name" value="Ubiq_cyt_C_chap"/>
    <property type="match status" value="1"/>
</dbReference>
<keyword evidence="5" id="KW-1185">Reference proteome</keyword>
<dbReference type="PANTHER" id="PTHR12184:SF1">
    <property type="entry name" value="UBIQUINOL-CYTOCHROME-C REDUCTASE COMPLEX ASSEMBLY FACTOR 1"/>
    <property type="match status" value="1"/>
</dbReference>
<organism evidence="4 5">
    <name type="scientific">Asticcacaulis biprosthecium C19</name>
    <dbReference type="NCBI Taxonomy" id="715226"/>
    <lineage>
        <taxon>Bacteria</taxon>
        <taxon>Pseudomonadati</taxon>
        <taxon>Pseudomonadota</taxon>
        <taxon>Alphaproteobacteria</taxon>
        <taxon>Caulobacterales</taxon>
        <taxon>Caulobacteraceae</taxon>
        <taxon>Asticcacaulis</taxon>
    </lineage>
</organism>
<dbReference type="AlphaFoldDB" id="F4QQJ0"/>
<dbReference type="InterPro" id="IPR007129">
    <property type="entry name" value="Ubiqinol_cyt_c_chaperone_CPB3"/>
</dbReference>
<dbReference type="Proteomes" id="UP000006512">
    <property type="component" value="Unassembled WGS sequence"/>
</dbReference>
<dbReference type="eggNOG" id="COG5452">
    <property type="taxonomic scope" value="Bacteria"/>
</dbReference>
<evidence type="ECO:0000259" key="3">
    <source>
        <dbReference type="Pfam" id="PF03981"/>
    </source>
</evidence>
<reference evidence="5" key="1">
    <citation type="submission" date="2011-03" db="EMBL/GenBank/DDBJ databases">
        <title>Draft genome sequence of Brevundimonas diminuta.</title>
        <authorList>
            <person name="Brown P.J.B."/>
            <person name="Buechlein A."/>
            <person name="Hemmerich C."/>
            <person name="Brun Y.V."/>
        </authorList>
    </citation>
    <scope>NUCLEOTIDE SEQUENCE [LARGE SCALE GENOMIC DNA]</scope>
    <source>
        <strain evidence="5">C19</strain>
    </source>
</reference>
<accession>F4QQJ0</accession>
<name>F4QQJ0_9CAUL</name>
<gene>
    <name evidence="4" type="ORF">ABI_34990</name>
</gene>
<proteinExistence type="inferred from homology"/>
<evidence type="ECO:0000313" key="5">
    <source>
        <dbReference type="Proteomes" id="UP000006512"/>
    </source>
</evidence>
<evidence type="ECO:0000313" key="4">
    <source>
        <dbReference type="EMBL" id="EGF90477.1"/>
    </source>
</evidence>
<protein>
    <submittedName>
        <fullName evidence="4">Ubiquinol-cytochrome C chaperone</fullName>
    </submittedName>
</protein>
<feature type="domain" description="Ubiquinol-cytochrome c chaperone" evidence="3">
    <location>
        <begin position="41"/>
        <end position="174"/>
    </location>
</feature>
<dbReference type="InterPro" id="IPR021150">
    <property type="entry name" value="Ubiq_cyt_c_chap"/>
</dbReference>
<sequence>MMASFLDVFTGLFKPRPVKATGDRLYVACVAQARLPRFYLDYGVADEIGARFELLTLHVVMVVTRLKSEKTEQADDTAQALFDSFLLALDTTLREQGTGDLTVPKKMKKIGQVVYTRLARWDDLWRDGADLAVQADYLARTVFAGDEEDDVSEACRRKAAALATYTKEARAALKLDNLLAGRIGWPEPVALNEAA</sequence>
<comment type="similarity">
    <text evidence="2">Belongs to the UPF0174 family.</text>
</comment>
<dbReference type="HOGENOM" id="CLU_051390_5_1_5"/>
<dbReference type="PANTHER" id="PTHR12184">
    <property type="entry name" value="UBIQUINOL-CYTOCHROME C REDUCTASE COMPLEX ASSEMBLY FACTOR 1 FAMILY MEMBER"/>
    <property type="match status" value="1"/>
</dbReference>
<comment type="similarity">
    <text evidence="1">Belongs to the CBP3 family.</text>
</comment>
<dbReference type="EMBL" id="GL883079">
    <property type="protein sequence ID" value="EGF90477.1"/>
    <property type="molecule type" value="Genomic_DNA"/>
</dbReference>
<dbReference type="STRING" id="715226.ABI_34990"/>